<evidence type="ECO:0000256" key="2">
    <source>
        <dbReference type="ARBA" id="ARBA00023134"/>
    </source>
</evidence>
<name>A0AAD8A614_DIPPU</name>
<evidence type="ECO:0000313" key="4">
    <source>
        <dbReference type="Proteomes" id="UP001233999"/>
    </source>
</evidence>
<dbReference type="PROSITE" id="PS51419">
    <property type="entry name" value="RAB"/>
    <property type="match status" value="1"/>
</dbReference>
<evidence type="ECO:0000256" key="1">
    <source>
        <dbReference type="ARBA" id="ARBA00022741"/>
    </source>
</evidence>
<dbReference type="SUPFAM" id="SSF52540">
    <property type="entry name" value="P-loop containing nucleoside triphosphate hydrolases"/>
    <property type="match status" value="1"/>
</dbReference>
<dbReference type="InterPro" id="IPR001806">
    <property type="entry name" value="Small_GTPase"/>
</dbReference>
<dbReference type="EMBL" id="JASPKZ010003546">
    <property type="protein sequence ID" value="KAJ9593121.1"/>
    <property type="molecule type" value="Genomic_DNA"/>
</dbReference>
<dbReference type="GO" id="GO:0003924">
    <property type="term" value="F:GTPase activity"/>
    <property type="evidence" value="ECO:0007669"/>
    <property type="project" value="InterPro"/>
</dbReference>
<dbReference type="AlphaFoldDB" id="A0AAD8A614"/>
<dbReference type="Gene3D" id="3.40.50.300">
    <property type="entry name" value="P-loop containing nucleotide triphosphate hydrolases"/>
    <property type="match status" value="1"/>
</dbReference>
<keyword evidence="1" id="KW-0547">Nucleotide-binding</keyword>
<proteinExistence type="predicted"/>
<reference evidence="3" key="2">
    <citation type="submission" date="2023-05" db="EMBL/GenBank/DDBJ databases">
        <authorList>
            <person name="Fouks B."/>
        </authorList>
    </citation>
    <scope>NUCLEOTIDE SEQUENCE</scope>
    <source>
        <strain evidence="3">Stay&amp;Tobe</strain>
        <tissue evidence="3">Testes</tissue>
    </source>
</reference>
<dbReference type="GO" id="GO:0005525">
    <property type="term" value="F:GTP binding"/>
    <property type="evidence" value="ECO:0007669"/>
    <property type="project" value="UniProtKB-KW"/>
</dbReference>
<reference evidence="3" key="1">
    <citation type="journal article" date="2023" name="IScience">
        <title>Live-bearing cockroach genome reveals convergent evolutionary mechanisms linked to viviparity in insects and beyond.</title>
        <authorList>
            <person name="Fouks B."/>
            <person name="Harrison M.C."/>
            <person name="Mikhailova A.A."/>
            <person name="Marchal E."/>
            <person name="English S."/>
            <person name="Carruthers M."/>
            <person name="Jennings E.C."/>
            <person name="Chiamaka E.L."/>
            <person name="Frigard R.A."/>
            <person name="Pippel M."/>
            <person name="Attardo G.M."/>
            <person name="Benoit J.B."/>
            <person name="Bornberg-Bauer E."/>
            <person name="Tobe S.S."/>
        </authorList>
    </citation>
    <scope>NUCLEOTIDE SEQUENCE</scope>
    <source>
        <strain evidence="3">Stay&amp;Tobe</strain>
    </source>
</reference>
<gene>
    <name evidence="3" type="ORF">L9F63_027637</name>
</gene>
<feature type="non-terminal residue" evidence="3">
    <location>
        <position position="1"/>
    </location>
</feature>
<accession>A0AAD8A614</accession>
<keyword evidence="2" id="KW-0342">GTP-binding</keyword>
<keyword evidence="4" id="KW-1185">Reference proteome</keyword>
<dbReference type="InterPro" id="IPR050227">
    <property type="entry name" value="Rab"/>
</dbReference>
<dbReference type="InterPro" id="IPR027417">
    <property type="entry name" value="P-loop_NTPase"/>
</dbReference>
<organism evidence="3 4">
    <name type="scientific">Diploptera punctata</name>
    <name type="common">Pacific beetle cockroach</name>
    <dbReference type="NCBI Taxonomy" id="6984"/>
    <lineage>
        <taxon>Eukaryota</taxon>
        <taxon>Metazoa</taxon>
        <taxon>Ecdysozoa</taxon>
        <taxon>Arthropoda</taxon>
        <taxon>Hexapoda</taxon>
        <taxon>Insecta</taxon>
        <taxon>Pterygota</taxon>
        <taxon>Neoptera</taxon>
        <taxon>Polyneoptera</taxon>
        <taxon>Dictyoptera</taxon>
        <taxon>Blattodea</taxon>
        <taxon>Blaberoidea</taxon>
        <taxon>Blaberidae</taxon>
        <taxon>Diplopterinae</taxon>
        <taxon>Diploptera</taxon>
    </lineage>
</organism>
<evidence type="ECO:0000313" key="3">
    <source>
        <dbReference type="EMBL" id="KAJ9593121.1"/>
    </source>
</evidence>
<dbReference type="SMART" id="SM00175">
    <property type="entry name" value="RAB"/>
    <property type="match status" value="1"/>
</dbReference>
<comment type="caution">
    <text evidence="3">The sequence shown here is derived from an EMBL/GenBank/DDBJ whole genome shotgun (WGS) entry which is preliminary data.</text>
</comment>
<dbReference type="PANTHER" id="PTHR47977">
    <property type="entry name" value="RAS-RELATED PROTEIN RAB"/>
    <property type="match status" value="1"/>
</dbReference>
<sequence length="133" mass="14689">WDTAGQERFKCIASSYYRGAHGCIFDLTSLMSLSHSPQWLEEALNANSEKPHIFLVGTKRDLMSRASFSEVEIHAIQLADTMGAEFWAVSSRTGDGVSELFCRIAALAFDSSVCREKEAPNNKVTVGSDLVRI</sequence>
<dbReference type="Proteomes" id="UP001233999">
    <property type="component" value="Unassembled WGS sequence"/>
</dbReference>
<feature type="non-terminal residue" evidence="3">
    <location>
        <position position="133"/>
    </location>
</feature>
<protein>
    <submittedName>
        <fullName evidence="3">Uncharacterized protein</fullName>
    </submittedName>
</protein>
<dbReference type="Pfam" id="PF00071">
    <property type="entry name" value="Ras"/>
    <property type="match status" value="1"/>
</dbReference>